<dbReference type="VEuPathDB" id="FungiDB:MAPG_01903"/>
<reference evidence="2" key="3">
    <citation type="submission" date="2011-03" db="EMBL/GenBank/DDBJ databases">
        <title>Annotation of Magnaporthe poae ATCC 64411.</title>
        <authorList>
            <person name="Ma L.-J."/>
            <person name="Dead R."/>
            <person name="Young S.K."/>
            <person name="Zeng Q."/>
            <person name="Gargeya S."/>
            <person name="Fitzgerald M."/>
            <person name="Haas B."/>
            <person name="Abouelleil A."/>
            <person name="Alvarado L."/>
            <person name="Arachchi H.M."/>
            <person name="Berlin A."/>
            <person name="Brown A."/>
            <person name="Chapman S.B."/>
            <person name="Chen Z."/>
            <person name="Dunbar C."/>
            <person name="Freedman E."/>
            <person name="Gearin G."/>
            <person name="Gellesch M."/>
            <person name="Goldberg J."/>
            <person name="Griggs A."/>
            <person name="Gujja S."/>
            <person name="Heiman D."/>
            <person name="Howarth C."/>
            <person name="Larson L."/>
            <person name="Lui A."/>
            <person name="MacDonald P.J.P."/>
            <person name="Mehta T."/>
            <person name="Montmayeur A."/>
            <person name="Murphy C."/>
            <person name="Neiman D."/>
            <person name="Pearson M."/>
            <person name="Priest M."/>
            <person name="Roberts A."/>
            <person name="Saif S."/>
            <person name="Shea T."/>
            <person name="Shenoy N."/>
            <person name="Sisk P."/>
            <person name="Stolte C."/>
            <person name="Sykes S."/>
            <person name="Yandava C."/>
            <person name="Wortman J."/>
            <person name="Nusbaum C."/>
            <person name="Birren B."/>
        </authorList>
    </citation>
    <scope>NUCLEOTIDE SEQUENCE</scope>
    <source>
        <strain evidence="2">ATCC 64411</strain>
    </source>
</reference>
<dbReference type="eggNOG" id="ENOG502SG95">
    <property type="taxonomic scope" value="Eukaryota"/>
</dbReference>
<accession>A0A0C4DPX3</accession>
<dbReference type="InterPro" id="IPR007138">
    <property type="entry name" value="ABM_dom"/>
</dbReference>
<reference evidence="2" key="2">
    <citation type="submission" date="2010-05" db="EMBL/GenBank/DDBJ databases">
        <title>The Genome Sequence of Magnaporthe poae strain ATCC 64411.</title>
        <authorList>
            <consortium name="The Broad Institute Genome Sequencing Platform"/>
            <consortium name="Broad Institute Genome Sequencing Center for Infectious Disease"/>
            <person name="Ma L.-J."/>
            <person name="Dead R."/>
            <person name="Young S."/>
            <person name="Zeng Q."/>
            <person name="Koehrsen M."/>
            <person name="Alvarado L."/>
            <person name="Berlin A."/>
            <person name="Chapman S.B."/>
            <person name="Chen Z."/>
            <person name="Freedman E."/>
            <person name="Gellesch M."/>
            <person name="Goldberg J."/>
            <person name="Griggs A."/>
            <person name="Gujja S."/>
            <person name="Heilman E.R."/>
            <person name="Heiman D."/>
            <person name="Hepburn T."/>
            <person name="Howarth C."/>
            <person name="Jen D."/>
            <person name="Larson L."/>
            <person name="Mehta T."/>
            <person name="Neiman D."/>
            <person name="Pearson M."/>
            <person name="Roberts A."/>
            <person name="Saif S."/>
            <person name="Shea T."/>
            <person name="Shenoy N."/>
            <person name="Sisk P."/>
            <person name="Stolte C."/>
            <person name="Sykes S."/>
            <person name="Walk T."/>
            <person name="White J."/>
            <person name="Yandava C."/>
            <person name="Haas B."/>
            <person name="Nusbaum C."/>
            <person name="Birren B."/>
        </authorList>
    </citation>
    <scope>NUCLEOTIDE SEQUENCE</scope>
    <source>
        <strain evidence="2">ATCC 64411</strain>
    </source>
</reference>
<organism evidence="3 4">
    <name type="scientific">Magnaporthiopsis poae (strain ATCC 64411 / 73-15)</name>
    <name type="common">Kentucky bluegrass fungus</name>
    <name type="synonym">Magnaporthe poae</name>
    <dbReference type="NCBI Taxonomy" id="644358"/>
    <lineage>
        <taxon>Eukaryota</taxon>
        <taxon>Fungi</taxon>
        <taxon>Dikarya</taxon>
        <taxon>Ascomycota</taxon>
        <taxon>Pezizomycotina</taxon>
        <taxon>Sordariomycetes</taxon>
        <taxon>Sordariomycetidae</taxon>
        <taxon>Magnaporthales</taxon>
        <taxon>Magnaporthaceae</taxon>
        <taxon>Magnaporthiopsis</taxon>
    </lineage>
</organism>
<evidence type="ECO:0000313" key="2">
    <source>
        <dbReference type="EMBL" id="KLU82835.1"/>
    </source>
</evidence>
<keyword evidence="4" id="KW-1185">Reference proteome</keyword>
<dbReference type="PANTHER" id="PTHR37811:SF2">
    <property type="entry name" value="ABM DOMAIN-CONTAINING PROTEIN"/>
    <property type="match status" value="1"/>
</dbReference>
<evidence type="ECO:0000313" key="3">
    <source>
        <dbReference type="EnsemblFungi" id="MAPG_01903T0"/>
    </source>
</evidence>
<dbReference type="Proteomes" id="UP000011715">
    <property type="component" value="Unassembled WGS sequence"/>
</dbReference>
<proteinExistence type="predicted"/>
<reference evidence="3" key="4">
    <citation type="journal article" date="2015" name="G3 (Bethesda)">
        <title>Genome sequences of three phytopathogenic species of the Magnaporthaceae family of fungi.</title>
        <authorList>
            <person name="Okagaki L.H."/>
            <person name="Nunes C.C."/>
            <person name="Sailsbery J."/>
            <person name="Clay B."/>
            <person name="Brown D."/>
            <person name="John T."/>
            <person name="Oh Y."/>
            <person name="Young N."/>
            <person name="Fitzgerald M."/>
            <person name="Haas B.J."/>
            <person name="Zeng Q."/>
            <person name="Young S."/>
            <person name="Adiconis X."/>
            <person name="Fan L."/>
            <person name="Levin J.Z."/>
            <person name="Mitchell T.K."/>
            <person name="Okubara P.A."/>
            <person name="Farman M.L."/>
            <person name="Kohn L.M."/>
            <person name="Birren B."/>
            <person name="Ma L.-J."/>
            <person name="Dean R.A."/>
        </authorList>
    </citation>
    <scope>NUCLEOTIDE SEQUENCE</scope>
    <source>
        <strain evidence="3">ATCC 64411 / 73-15</strain>
    </source>
</reference>
<dbReference type="OMA" id="YLGMAKM"/>
<name>A0A0C4DPX3_MAGP6</name>
<evidence type="ECO:0000313" key="4">
    <source>
        <dbReference type="Proteomes" id="UP000011715"/>
    </source>
</evidence>
<protein>
    <recommendedName>
        <fullName evidence="1">ABM domain-containing protein</fullName>
    </recommendedName>
</protein>
<dbReference type="SUPFAM" id="SSF54909">
    <property type="entry name" value="Dimeric alpha+beta barrel"/>
    <property type="match status" value="1"/>
</dbReference>
<dbReference type="InterPro" id="IPR052936">
    <property type="entry name" value="Jasmonate_Hydroxylase-like"/>
</dbReference>
<reference evidence="4" key="1">
    <citation type="submission" date="2010-05" db="EMBL/GenBank/DDBJ databases">
        <title>The genome sequence of Magnaporthe poae strain ATCC 64411.</title>
        <authorList>
            <person name="Ma L.-J."/>
            <person name="Dead R."/>
            <person name="Young S."/>
            <person name="Zeng Q."/>
            <person name="Koehrsen M."/>
            <person name="Alvarado L."/>
            <person name="Berlin A."/>
            <person name="Chapman S.B."/>
            <person name="Chen Z."/>
            <person name="Freedman E."/>
            <person name="Gellesch M."/>
            <person name="Goldberg J."/>
            <person name="Griggs A."/>
            <person name="Gujja S."/>
            <person name="Heilman E.R."/>
            <person name="Heiman D."/>
            <person name="Hepburn T."/>
            <person name="Howarth C."/>
            <person name="Jen D."/>
            <person name="Larson L."/>
            <person name="Mehta T."/>
            <person name="Neiman D."/>
            <person name="Pearson M."/>
            <person name="Roberts A."/>
            <person name="Saif S."/>
            <person name="Shea T."/>
            <person name="Shenoy N."/>
            <person name="Sisk P."/>
            <person name="Stolte C."/>
            <person name="Sykes S."/>
            <person name="Walk T."/>
            <person name="White J."/>
            <person name="Yandava C."/>
            <person name="Haas B."/>
            <person name="Nusbaum C."/>
            <person name="Birren B."/>
        </authorList>
    </citation>
    <scope>NUCLEOTIDE SEQUENCE [LARGE SCALE GENOMIC DNA]</scope>
    <source>
        <strain evidence="4">ATCC 64411 / 73-15</strain>
    </source>
</reference>
<feature type="domain" description="ABM" evidence="1">
    <location>
        <begin position="1"/>
        <end position="62"/>
    </location>
</feature>
<dbReference type="EMBL" id="GL876967">
    <property type="protein sequence ID" value="KLU82835.1"/>
    <property type="molecule type" value="Genomic_DNA"/>
</dbReference>
<evidence type="ECO:0000259" key="1">
    <source>
        <dbReference type="Pfam" id="PF03992"/>
    </source>
</evidence>
<dbReference type="Pfam" id="PF03992">
    <property type="entry name" value="ABM"/>
    <property type="match status" value="1"/>
</dbReference>
<sequence>MFVVIFETRPSPAHQSTYMSIAASLKPEISTVKGFLSNVRYRSLTRPGWLLSLSTWENERALYNRLLVVIHGTPGQVGGSTTARRPRPGTASMEDYHLRVGQVFGGEKTGDGGDNDDDPERLDATEVGAAACVVLLYGQVGGDAADDAILAACVGLPLDGPQKTALEEQGLVSWDVFRAADGSGDFVFLSSWRDEAASSRFECQVGYREQPSQGELLKIRVLRDYGKYDRREAPQFFEDAAGGETTH</sequence>
<gene>
    <name evidence="2" type="ORF">MAPG_01903</name>
</gene>
<dbReference type="PANTHER" id="PTHR37811">
    <property type="entry name" value="BLL5343 PROTEIN"/>
    <property type="match status" value="1"/>
</dbReference>
<dbReference type="AlphaFoldDB" id="A0A0C4DPX3"/>
<reference evidence="3" key="5">
    <citation type="submission" date="2015-06" db="UniProtKB">
        <authorList>
            <consortium name="EnsemblFungi"/>
        </authorList>
    </citation>
    <scope>IDENTIFICATION</scope>
    <source>
        <strain evidence="3">ATCC 64411</strain>
    </source>
</reference>
<dbReference type="EMBL" id="ADBL01000475">
    <property type="status" value="NOT_ANNOTATED_CDS"/>
    <property type="molecule type" value="Genomic_DNA"/>
</dbReference>
<dbReference type="Gene3D" id="3.30.70.100">
    <property type="match status" value="1"/>
</dbReference>
<dbReference type="OrthoDB" id="63721at2759"/>
<dbReference type="STRING" id="644358.A0A0C4DPX3"/>
<dbReference type="EnsemblFungi" id="MAPG_01903T0">
    <property type="protein sequence ID" value="MAPG_01903T0"/>
    <property type="gene ID" value="MAPG_01903"/>
</dbReference>
<dbReference type="InterPro" id="IPR011008">
    <property type="entry name" value="Dimeric_a/b-barrel"/>
</dbReference>